<comment type="caution">
    <text evidence="1">The sequence shown here is derived from an EMBL/GenBank/DDBJ whole genome shotgun (WGS) entry which is preliminary data.</text>
</comment>
<name>A0ABN7G832_9GAMM</name>
<evidence type="ECO:0000313" key="2">
    <source>
        <dbReference type="Proteomes" id="UP000626656"/>
    </source>
</evidence>
<proteinExistence type="predicted"/>
<dbReference type="EMBL" id="CAHJWF010000034">
    <property type="protein sequence ID" value="CAB5497058.1"/>
    <property type="molecule type" value="Genomic_DNA"/>
</dbReference>
<gene>
    <name evidence="1" type="ORF">AZO1586I_108</name>
</gene>
<accession>A0ABN7G832</accession>
<reference evidence="1 2" key="1">
    <citation type="submission" date="2020-05" db="EMBL/GenBank/DDBJ databases">
        <authorList>
            <person name="Petersen J."/>
            <person name="Sayavedra L."/>
        </authorList>
    </citation>
    <scope>NUCLEOTIDE SEQUENCE [LARGE SCALE GENOMIC DNA]</scope>
    <source>
        <strain evidence="1">B azoricus SOX ET2 1586I</strain>
    </source>
</reference>
<protein>
    <submittedName>
        <fullName evidence="1">Uncharacterized protein</fullName>
    </submittedName>
</protein>
<evidence type="ECO:0000313" key="1">
    <source>
        <dbReference type="EMBL" id="CAB5497058.1"/>
    </source>
</evidence>
<dbReference type="RefSeq" id="WP_202783951.1">
    <property type="nucleotide sequence ID" value="NZ_CAHJWF010000034.1"/>
</dbReference>
<sequence length="161" mass="19126">MSVKNKFQAEYSQYLENFKELSYDKIVKDRSNKSTPASPDTLIFKKNKIYCVEFKNSFFNQISASNIKKKLENGHQVLSAIFKELDLQLKDYQLIFCVVCKGFDENEAEKQRWSEIRRGIESEIRFDLKQYIGVYCDDILTKDIDFFREQFIKKINKNLPC</sequence>
<keyword evidence="2" id="KW-1185">Reference proteome</keyword>
<organism evidence="1 2">
    <name type="scientific">Bathymodiolus thermophilus thioautotrophic gill symbiont</name>
    <dbReference type="NCBI Taxonomy" id="2360"/>
    <lineage>
        <taxon>Bacteria</taxon>
        <taxon>Pseudomonadati</taxon>
        <taxon>Pseudomonadota</taxon>
        <taxon>Gammaproteobacteria</taxon>
        <taxon>sulfur-oxidizing symbionts</taxon>
    </lineage>
</organism>
<dbReference type="Proteomes" id="UP000626656">
    <property type="component" value="Unassembled WGS sequence"/>
</dbReference>